<dbReference type="EMBL" id="RSCL01000006">
    <property type="protein sequence ID" value="RUT06417.1"/>
    <property type="molecule type" value="Genomic_DNA"/>
</dbReference>
<keyword evidence="2" id="KW-1185">Reference proteome</keyword>
<evidence type="ECO:0000313" key="1">
    <source>
        <dbReference type="EMBL" id="RUT06417.1"/>
    </source>
</evidence>
<sequence>MLKPKTHAQKYAQELLVKWLRNEAEFVGYDNYVKSNLLPAISWRVNRGEPFWGVFPDYPITTKGNEACEPVWDEYVSNSELIRPDGIPTLNELWDYGLELETMFDIAIQHKGFIKIIIFLDDISENAINALKSSNASEIVIVKSMDVLNQPLTLGGHDLREIPGLFVDKTTL</sequence>
<gene>
    <name evidence="1" type="ORF">DSM106972_026740</name>
</gene>
<dbReference type="OrthoDB" id="513437at2"/>
<dbReference type="Proteomes" id="UP000271624">
    <property type="component" value="Unassembled WGS sequence"/>
</dbReference>
<evidence type="ECO:0000313" key="2">
    <source>
        <dbReference type="Proteomes" id="UP000271624"/>
    </source>
</evidence>
<dbReference type="RefSeq" id="WP_127081234.1">
    <property type="nucleotide sequence ID" value="NZ_RSCL01000006.1"/>
</dbReference>
<accession>A0A433VK22</accession>
<protein>
    <submittedName>
        <fullName evidence="1">Uncharacterized protein</fullName>
    </submittedName>
</protein>
<proteinExistence type="predicted"/>
<reference evidence="1" key="1">
    <citation type="submission" date="2018-12" db="EMBL/GenBank/DDBJ databases">
        <authorList>
            <person name="Will S."/>
            <person name="Neumann-Schaal M."/>
            <person name="Henke P."/>
        </authorList>
    </citation>
    <scope>NUCLEOTIDE SEQUENCE</scope>
    <source>
        <strain evidence="1">PCC 7102</strain>
    </source>
</reference>
<name>A0A433VK22_9CYAN</name>
<comment type="caution">
    <text evidence="1">The sequence shown here is derived from an EMBL/GenBank/DDBJ whole genome shotgun (WGS) entry which is preliminary data.</text>
</comment>
<reference evidence="1" key="2">
    <citation type="journal article" date="2019" name="Genome Biol. Evol.">
        <title>Day and night: Metabolic profiles and evolutionary relationships of six axenic non-marine cyanobacteria.</title>
        <authorList>
            <person name="Will S.E."/>
            <person name="Henke P."/>
            <person name="Boedeker C."/>
            <person name="Huang S."/>
            <person name="Brinkmann H."/>
            <person name="Rohde M."/>
            <person name="Jarek M."/>
            <person name="Friedl T."/>
            <person name="Seufert S."/>
            <person name="Schumacher M."/>
            <person name="Overmann J."/>
            <person name="Neumann-Schaal M."/>
            <person name="Petersen J."/>
        </authorList>
    </citation>
    <scope>NUCLEOTIDE SEQUENCE [LARGE SCALE GENOMIC DNA]</scope>
    <source>
        <strain evidence="1">PCC 7102</strain>
    </source>
</reference>
<organism evidence="1 2">
    <name type="scientific">Dulcicalothrix desertica PCC 7102</name>
    <dbReference type="NCBI Taxonomy" id="232991"/>
    <lineage>
        <taxon>Bacteria</taxon>
        <taxon>Bacillati</taxon>
        <taxon>Cyanobacteriota</taxon>
        <taxon>Cyanophyceae</taxon>
        <taxon>Nostocales</taxon>
        <taxon>Calotrichaceae</taxon>
        <taxon>Dulcicalothrix</taxon>
    </lineage>
</organism>
<dbReference type="AlphaFoldDB" id="A0A433VK22"/>